<name>A0A7M4D4C7_9BACT</name>
<feature type="domain" description="PpiC" evidence="2">
    <location>
        <begin position="220"/>
        <end position="319"/>
    </location>
</feature>
<evidence type="ECO:0000313" key="3">
    <source>
        <dbReference type="EMBL" id="MUP37506.1"/>
    </source>
</evidence>
<dbReference type="Pfam" id="PF00639">
    <property type="entry name" value="Rotamase"/>
    <property type="match status" value="2"/>
</dbReference>
<dbReference type="InterPro" id="IPR046357">
    <property type="entry name" value="PPIase_dom_sf"/>
</dbReference>
<dbReference type="PANTHER" id="PTHR47245">
    <property type="entry name" value="PEPTIDYLPROLYL ISOMERASE"/>
    <property type="match status" value="1"/>
</dbReference>
<dbReference type="EMBL" id="QTZN02000011">
    <property type="protein sequence ID" value="MVB06711.1"/>
    <property type="molecule type" value="Genomic_DNA"/>
</dbReference>
<organism evidence="3 6">
    <name type="scientific">Labilibaculum euxinus</name>
    <dbReference type="NCBI Taxonomy" id="2686357"/>
    <lineage>
        <taxon>Bacteria</taxon>
        <taxon>Pseudomonadati</taxon>
        <taxon>Bacteroidota</taxon>
        <taxon>Bacteroidia</taxon>
        <taxon>Marinilabiliales</taxon>
        <taxon>Marinifilaceae</taxon>
        <taxon>Labilibaculum</taxon>
    </lineage>
</organism>
<proteinExistence type="predicted"/>
<dbReference type="PROSITE" id="PS50198">
    <property type="entry name" value="PPIC_PPIASE_2"/>
    <property type="match status" value="2"/>
</dbReference>
<dbReference type="InterPro" id="IPR050245">
    <property type="entry name" value="PrsA_foldase"/>
</dbReference>
<evidence type="ECO:0000313" key="6">
    <source>
        <dbReference type="Proteomes" id="UP000462449"/>
    </source>
</evidence>
<keyword evidence="1" id="KW-0413">Isomerase</keyword>
<reference evidence="3 6" key="2">
    <citation type="submission" date="2019-12" db="EMBL/GenBank/DDBJ databases">
        <title>Draft genome sequence of Labilibaculum sp. strain 44 isolated from deep waters of Black Sea.</title>
        <authorList>
            <person name="Yadav S."/>
            <person name="Villanueva L."/>
        </authorList>
    </citation>
    <scope>NUCLEOTIDE SEQUENCE [LARGE SCALE GENOMIC DNA]</scope>
    <source>
        <strain evidence="3 6">44</strain>
    </source>
</reference>
<dbReference type="InterPro" id="IPR000297">
    <property type="entry name" value="PPIase_PpiC"/>
</dbReference>
<dbReference type="SUPFAM" id="SSF54534">
    <property type="entry name" value="FKBP-like"/>
    <property type="match status" value="2"/>
</dbReference>
<evidence type="ECO:0000256" key="1">
    <source>
        <dbReference type="PROSITE-ProRule" id="PRU00278"/>
    </source>
</evidence>
<dbReference type="AlphaFoldDB" id="A0A7M4D4C7"/>
<protein>
    <recommendedName>
        <fullName evidence="2">PpiC domain-containing protein</fullName>
    </recommendedName>
</protein>
<dbReference type="Proteomes" id="UP000462449">
    <property type="component" value="Unassembled WGS sequence"/>
</dbReference>
<comment type="caution">
    <text evidence="3">The sequence shown here is derived from an EMBL/GenBank/DDBJ whole genome shotgun (WGS) entry which is preliminary data.</text>
</comment>
<dbReference type="Gene3D" id="3.10.50.40">
    <property type="match status" value="2"/>
</dbReference>
<dbReference type="RefSeq" id="WP_156195271.1">
    <property type="nucleotide sequence ID" value="NZ_QTZN02000011.1"/>
</dbReference>
<dbReference type="Proteomes" id="UP000285951">
    <property type="component" value="Unassembled WGS sequence"/>
</dbReference>
<evidence type="ECO:0000313" key="5">
    <source>
        <dbReference type="Proteomes" id="UP000285951"/>
    </source>
</evidence>
<evidence type="ECO:0000259" key="2">
    <source>
        <dbReference type="PROSITE" id="PS50198"/>
    </source>
</evidence>
<feature type="domain" description="PpiC" evidence="2">
    <location>
        <begin position="115"/>
        <end position="215"/>
    </location>
</feature>
<dbReference type="EMBL" id="WOTW01000011">
    <property type="protein sequence ID" value="MUP37506.1"/>
    <property type="molecule type" value="Genomic_DNA"/>
</dbReference>
<gene>
    <name evidence="4" type="ORF">DWB62_006730</name>
    <name evidence="3" type="ORF">GNY23_06730</name>
</gene>
<dbReference type="OrthoDB" id="14196at2"/>
<accession>A0A7M4D4C7</accession>
<keyword evidence="5" id="KW-1185">Reference proteome</keyword>
<dbReference type="GO" id="GO:0003755">
    <property type="term" value="F:peptidyl-prolyl cis-trans isomerase activity"/>
    <property type="evidence" value="ECO:0007669"/>
    <property type="project" value="UniProtKB-KW"/>
</dbReference>
<dbReference type="PANTHER" id="PTHR47245:SF2">
    <property type="entry name" value="PEPTIDYL-PROLYL CIS-TRANS ISOMERASE HP_0175-RELATED"/>
    <property type="match status" value="1"/>
</dbReference>
<reference evidence="4 5" key="1">
    <citation type="submission" date="2019-11" db="EMBL/GenBank/DDBJ databases">
        <title>Draft genome sequence of Labilibaculum sp. strain SYP isolated from Black Sea.</title>
        <authorList>
            <person name="Yadav S."/>
            <person name="Villanueva L."/>
        </authorList>
    </citation>
    <scope>NUCLEOTIDE SEQUENCE [LARGE SCALE GENOMIC DNA]</scope>
    <source>
        <strain evidence="4 5">44</strain>
    </source>
</reference>
<keyword evidence="1" id="KW-0697">Rotamase</keyword>
<evidence type="ECO:0000313" key="4">
    <source>
        <dbReference type="EMBL" id="MVB06711.1"/>
    </source>
</evidence>
<sequence length="539" mass="63420">MKRVFFYLSIMLCCQMASFGQSHPTDTLFTINNIPFSSQEFKELYQANHQLSIEEALNLYILFQVKLAEAKRLRIDTLPEVKHELQISRDVALNSFLYPTVVTEEKIQEAFNRIQYFLKARHILVKISKLDNDTLVAYQKAQEVYQDLLQGKSFKKTARKNSDDQSVKENNGELGYFTAFDMEYRFESAAYKLKVGEFSKPVRTQFGYHIIQILEKIPNPGKVKIRHILLEYQPENESEIKQKIDSLYTILVEGADFAQLARNYSEDKRSAPSGGILPWFGLFETHPKIEKTAFQLKEIGEISKPVKTNFGYHILQLTDKKNYSSLDDCREEIQRLIASDSRSKLSTEELIAKIKKDYQFKENRELLSNFYSILDYAYADLWEPLFTIDGKKYTQEDFANYLSQQASKDIYENFIEYINRIYDNFSNNSILAFYKNQLLESNTDLINLIQNYENRVLVLGITKQKVWLPAKQNNKGLMEFYQNQINRYNYNVDFESIKQEVTSDYKMYLKEVWEDQLRNNYKIEISQSTLNKIVQQQND</sequence>